<evidence type="ECO:0000256" key="1">
    <source>
        <dbReference type="ARBA" id="ARBA00000971"/>
    </source>
</evidence>
<dbReference type="SUPFAM" id="SSF109998">
    <property type="entry name" value="Triger factor/SurA peptide-binding domain-like"/>
    <property type="match status" value="1"/>
</dbReference>
<organism evidence="12 13">
    <name type="scientific">Maricaulis maris</name>
    <dbReference type="NCBI Taxonomy" id="74318"/>
    <lineage>
        <taxon>Bacteria</taxon>
        <taxon>Pseudomonadati</taxon>
        <taxon>Pseudomonadota</taxon>
        <taxon>Alphaproteobacteria</taxon>
        <taxon>Maricaulales</taxon>
        <taxon>Maricaulaceae</taxon>
        <taxon>Maricaulis</taxon>
    </lineage>
</organism>
<dbReference type="Gene3D" id="1.10.8.1040">
    <property type="match status" value="1"/>
</dbReference>
<dbReference type="SUPFAM" id="SSF54534">
    <property type="entry name" value="FKBP-like"/>
    <property type="match status" value="1"/>
</dbReference>
<feature type="signal peptide" evidence="10">
    <location>
        <begin position="1"/>
        <end position="17"/>
    </location>
</feature>
<comment type="caution">
    <text evidence="12">The sequence shown here is derived from an EMBL/GenBank/DDBJ whole genome shotgun (WGS) entry which is preliminary data.</text>
</comment>
<feature type="compositionally biased region" description="Acidic residues" evidence="9">
    <location>
        <begin position="306"/>
        <end position="317"/>
    </location>
</feature>
<comment type="catalytic activity">
    <reaction evidence="1">
        <text>[protein]-peptidylproline (omega=180) = [protein]-peptidylproline (omega=0)</text>
        <dbReference type="Rhea" id="RHEA:16237"/>
        <dbReference type="Rhea" id="RHEA-COMP:10747"/>
        <dbReference type="Rhea" id="RHEA-COMP:10748"/>
        <dbReference type="ChEBI" id="CHEBI:83833"/>
        <dbReference type="ChEBI" id="CHEBI:83834"/>
        <dbReference type="EC" id="5.2.1.8"/>
    </reaction>
</comment>
<name>A0A495DDT7_9PROT</name>
<dbReference type="PANTHER" id="PTHR47245">
    <property type="entry name" value="PEPTIDYLPROLYL ISOMERASE"/>
    <property type="match status" value="1"/>
</dbReference>
<evidence type="ECO:0000256" key="5">
    <source>
        <dbReference type="ARBA" id="ARBA00023110"/>
    </source>
</evidence>
<dbReference type="EMBL" id="RBIM01000003">
    <property type="protein sequence ID" value="RKR00507.1"/>
    <property type="molecule type" value="Genomic_DNA"/>
</dbReference>
<evidence type="ECO:0000256" key="4">
    <source>
        <dbReference type="ARBA" id="ARBA00018370"/>
    </source>
</evidence>
<feature type="domain" description="PpiC" evidence="11">
    <location>
        <begin position="154"/>
        <end position="244"/>
    </location>
</feature>
<evidence type="ECO:0000313" key="13">
    <source>
        <dbReference type="Proteomes" id="UP000273675"/>
    </source>
</evidence>
<evidence type="ECO:0000256" key="10">
    <source>
        <dbReference type="SAM" id="SignalP"/>
    </source>
</evidence>
<evidence type="ECO:0000313" key="12">
    <source>
        <dbReference type="EMBL" id="RKR00507.1"/>
    </source>
</evidence>
<reference evidence="12 13" key="1">
    <citation type="submission" date="2018-10" db="EMBL/GenBank/DDBJ databases">
        <title>Genomic Encyclopedia of Type Strains, Phase IV (KMG-IV): sequencing the most valuable type-strain genomes for metagenomic binning, comparative biology and taxonomic classification.</title>
        <authorList>
            <person name="Goeker M."/>
        </authorList>
    </citation>
    <scope>NUCLEOTIDE SEQUENCE [LARGE SCALE GENOMIC DNA]</scope>
    <source>
        <strain evidence="12 13">DSM 4734</strain>
    </source>
</reference>
<dbReference type="Proteomes" id="UP000273675">
    <property type="component" value="Unassembled WGS sequence"/>
</dbReference>
<dbReference type="InterPro" id="IPR000297">
    <property type="entry name" value="PPIase_PpiC"/>
</dbReference>
<evidence type="ECO:0000256" key="9">
    <source>
        <dbReference type="SAM" id="MobiDB-lite"/>
    </source>
</evidence>
<sequence length="317" mass="35004">MSVFRLFCIFVLTATCAACGPEPRRTVEDFDSGAAVLALDEADPVVARVEGTMIRRSDVEREALAQQGDSTAVPPAMGSEKFDRVLEELIDQRLLALEARRRDLHQSEEARRRLALAEERILGNVLVETALADAVTDETIQRIYEEQIRLIPLGEEVRARHILVQTRDEAVAIKALLDEGRDFAELAVAMSEDQATRLEGGDLGYFSREGILPAFGAVAFATPEGVVSEPFQSEFGWHILTVVDRRRQPPPSLEALRPNIIRFYTFDQLEALIEGLRSEAEIERADLSLALAPPDEAGEEGVVSPEPEESLNSDEPG</sequence>
<evidence type="ECO:0000256" key="7">
    <source>
        <dbReference type="ARBA" id="ARBA00031484"/>
    </source>
</evidence>
<protein>
    <recommendedName>
        <fullName evidence="4">Parvulin-like PPIase</fullName>
        <ecNumber evidence="3">5.2.1.8</ecNumber>
    </recommendedName>
    <alternativeName>
        <fullName evidence="6">Peptidyl-prolyl cis-trans isomerase plp</fullName>
    </alternativeName>
    <alternativeName>
        <fullName evidence="7">Rotamase plp</fullName>
    </alternativeName>
</protein>
<dbReference type="PANTHER" id="PTHR47245:SF2">
    <property type="entry name" value="PEPTIDYL-PROLYL CIS-TRANS ISOMERASE HP_0175-RELATED"/>
    <property type="match status" value="1"/>
</dbReference>
<feature type="region of interest" description="Disordered" evidence="9">
    <location>
        <begin position="291"/>
        <end position="317"/>
    </location>
</feature>
<dbReference type="InterPro" id="IPR050245">
    <property type="entry name" value="PrsA_foldase"/>
</dbReference>
<evidence type="ECO:0000256" key="2">
    <source>
        <dbReference type="ARBA" id="ARBA00007656"/>
    </source>
</evidence>
<keyword evidence="5 8" id="KW-0697">Rotamase</keyword>
<feature type="chain" id="PRO_5019751554" description="Parvulin-like PPIase" evidence="10">
    <location>
        <begin position="18"/>
        <end position="317"/>
    </location>
</feature>
<dbReference type="EC" id="5.2.1.8" evidence="3"/>
<accession>A0A495DDT7</accession>
<evidence type="ECO:0000256" key="3">
    <source>
        <dbReference type="ARBA" id="ARBA00013194"/>
    </source>
</evidence>
<dbReference type="InterPro" id="IPR046357">
    <property type="entry name" value="PPIase_dom_sf"/>
</dbReference>
<evidence type="ECO:0000259" key="11">
    <source>
        <dbReference type="PROSITE" id="PS50198"/>
    </source>
</evidence>
<dbReference type="PROSITE" id="PS01096">
    <property type="entry name" value="PPIC_PPIASE_1"/>
    <property type="match status" value="1"/>
</dbReference>
<comment type="similarity">
    <text evidence="2">Belongs to the PpiC/parvulin rotamase family.</text>
</comment>
<dbReference type="Pfam" id="PF00639">
    <property type="entry name" value="Rotamase"/>
    <property type="match status" value="1"/>
</dbReference>
<dbReference type="InterPro" id="IPR027304">
    <property type="entry name" value="Trigger_fact/SurA_dom_sf"/>
</dbReference>
<keyword evidence="8 12" id="KW-0413">Isomerase</keyword>
<dbReference type="GO" id="GO:0003755">
    <property type="term" value="F:peptidyl-prolyl cis-trans isomerase activity"/>
    <property type="evidence" value="ECO:0007669"/>
    <property type="project" value="UniProtKB-KW"/>
</dbReference>
<evidence type="ECO:0000256" key="6">
    <source>
        <dbReference type="ARBA" id="ARBA00030642"/>
    </source>
</evidence>
<dbReference type="InterPro" id="IPR023058">
    <property type="entry name" value="PPIase_PpiC_CS"/>
</dbReference>
<gene>
    <name evidence="12" type="ORF">C7435_1715</name>
</gene>
<keyword evidence="10" id="KW-0732">Signal</keyword>
<dbReference type="PROSITE" id="PS50198">
    <property type="entry name" value="PPIC_PPIASE_2"/>
    <property type="match status" value="1"/>
</dbReference>
<evidence type="ECO:0000256" key="8">
    <source>
        <dbReference type="PROSITE-ProRule" id="PRU00278"/>
    </source>
</evidence>
<dbReference type="AlphaFoldDB" id="A0A495DDT7"/>
<proteinExistence type="inferred from homology"/>
<dbReference type="Gene3D" id="3.10.50.40">
    <property type="match status" value="1"/>
</dbReference>